<reference evidence="2 3" key="1">
    <citation type="submission" date="2019-06" db="EMBL/GenBank/DDBJ databases">
        <authorList>
            <person name="Meng X."/>
        </authorList>
    </citation>
    <scope>NUCLEOTIDE SEQUENCE [LARGE SCALE GENOMIC DNA]</scope>
    <source>
        <strain evidence="2 3">M625</strain>
    </source>
</reference>
<proteinExistence type="predicted"/>
<protein>
    <recommendedName>
        <fullName evidence="4">DUF3575 domain-containing protein</fullName>
    </recommendedName>
</protein>
<comment type="caution">
    <text evidence="2">The sequence shown here is derived from an EMBL/GenBank/DDBJ whole genome shotgun (WGS) entry which is preliminary data.</text>
</comment>
<evidence type="ECO:0000256" key="1">
    <source>
        <dbReference type="SAM" id="SignalP"/>
    </source>
</evidence>
<keyword evidence="3" id="KW-1185">Reference proteome</keyword>
<sequence>MKKIVLSLILLACTCTLIAQETNEEKINEKGNTFKNSLKVHPLNIFVNELVLEYERVIRKKSSLIFTLGLGYEDGDFIPSGTFEEYLIFSQVDYRYYFSKSKIAPKGFFVSGGAFGFYEHIRYKGLFRTVQPNINQDFFTAGISGDIGYQWVFKKGITIGISGGADLQIPLNYDNSSTKVRPDLNVAIGYSW</sequence>
<dbReference type="AlphaFoldDB" id="A0A504J4L3"/>
<feature type="signal peptide" evidence="1">
    <location>
        <begin position="1"/>
        <end position="19"/>
    </location>
</feature>
<evidence type="ECO:0000313" key="2">
    <source>
        <dbReference type="EMBL" id="TPN85896.1"/>
    </source>
</evidence>
<evidence type="ECO:0008006" key="4">
    <source>
        <dbReference type="Google" id="ProtNLM"/>
    </source>
</evidence>
<accession>A0A504J4L3</accession>
<dbReference type="RefSeq" id="WP_140592932.1">
    <property type="nucleotide sequence ID" value="NZ_VFWZ01000003.1"/>
</dbReference>
<evidence type="ECO:0000313" key="3">
    <source>
        <dbReference type="Proteomes" id="UP000315540"/>
    </source>
</evidence>
<feature type="chain" id="PRO_5021388223" description="DUF3575 domain-containing protein" evidence="1">
    <location>
        <begin position="20"/>
        <end position="192"/>
    </location>
</feature>
<dbReference type="Proteomes" id="UP000315540">
    <property type="component" value="Unassembled WGS sequence"/>
</dbReference>
<keyword evidence="1" id="KW-0732">Signal</keyword>
<gene>
    <name evidence="2" type="ORF">FHK87_11470</name>
</gene>
<name>A0A504J4L3_9FLAO</name>
<dbReference type="EMBL" id="VFWZ01000003">
    <property type="protein sequence ID" value="TPN85896.1"/>
    <property type="molecule type" value="Genomic_DNA"/>
</dbReference>
<organism evidence="2 3">
    <name type="scientific">Aquimarina algicola</name>
    <dbReference type="NCBI Taxonomy" id="2589995"/>
    <lineage>
        <taxon>Bacteria</taxon>
        <taxon>Pseudomonadati</taxon>
        <taxon>Bacteroidota</taxon>
        <taxon>Flavobacteriia</taxon>
        <taxon>Flavobacteriales</taxon>
        <taxon>Flavobacteriaceae</taxon>
        <taxon>Aquimarina</taxon>
    </lineage>
</organism>
<dbReference type="OrthoDB" id="945117at2"/>